<evidence type="ECO:0000313" key="3">
    <source>
        <dbReference type="Proteomes" id="UP000014680"/>
    </source>
</evidence>
<dbReference type="Proteomes" id="UP000014680">
    <property type="component" value="Unassembled WGS sequence"/>
</dbReference>
<dbReference type="GeneID" id="14885815"/>
<dbReference type="KEGG" id="eiv:EIN_044090"/>
<reference evidence="2 3" key="1">
    <citation type="submission" date="2012-10" db="EMBL/GenBank/DDBJ databases">
        <authorList>
            <person name="Zafar N."/>
            <person name="Inman J."/>
            <person name="Hall N."/>
            <person name="Lorenzi H."/>
            <person name="Caler E."/>
        </authorList>
    </citation>
    <scope>NUCLEOTIDE SEQUENCE [LARGE SCALE GENOMIC DNA]</scope>
    <source>
        <strain evidence="2 3">IP1</strain>
    </source>
</reference>
<protein>
    <submittedName>
        <fullName evidence="2">Uncharacterized protein</fullName>
    </submittedName>
</protein>
<evidence type="ECO:0000313" key="2">
    <source>
        <dbReference type="EMBL" id="ELP86861.1"/>
    </source>
</evidence>
<gene>
    <name evidence="2" type="ORF">EIN_044090</name>
</gene>
<evidence type="ECO:0000256" key="1">
    <source>
        <dbReference type="SAM" id="MobiDB-lite"/>
    </source>
</evidence>
<dbReference type="EMBL" id="KB206902">
    <property type="protein sequence ID" value="ELP86861.1"/>
    <property type="molecule type" value="Genomic_DNA"/>
</dbReference>
<dbReference type="RefSeq" id="XP_004253632.1">
    <property type="nucleotide sequence ID" value="XM_004253584.1"/>
</dbReference>
<accession>A0A0A1U546</accession>
<dbReference type="OrthoDB" id="26516at2759"/>
<keyword evidence="3" id="KW-1185">Reference proteome</keyword>
<organism evidence="2 3">
    <name type="scientific">Entamoeba invadens IP1</name>
    <dbReference type="NCBI Taxonomy" id="370355"/>
    <lineage>
        <taxon>Eukaryota</taxon>
        <taxon>Amoebozoa</taxon>
        <taxon>Evosea</taxon>
        <taxon>Archamoebae</taxon>
        <taxon>Mastigamoebida</taxon>
        <taxon>Entamoebidae</taxon>
        <taxon>Entamoeba</taxon>
    </lineage>
</organism>
<feature type="compositionally biased region" description="Basic and acidic residues" evidence="1">
    <location>
        <begin position="186"/>
        <end position="203"/>
    </location>
</feature>
<dbReference type="AlphaFoldDB" id="A0A0A1U546"/>
<dbReference type="VEuPathDB" id="AmoebaDB:EIN_044090"/>
<proteinExistence type="predicted"/>
<feature type="region of interest" description="Disordered" evidence="1">
    <location>
        <begin position="186"/>
        <end position="211"/>
    </location>
</feature>
<name>A0A0A1U546_ENTIV</name>
<sequence length="335" mass="38458">MYSFLNIPPNYPPHNCTNYRQVDRFTQPYTHTTIDKVPFPKDKNYRPPQISLSTQTIFRYRNFTMTLTMSEDWRRSHGILPEDVIKCALAATCHKESVIETHQSDEVKLCKVCQSERRIIEIDHSDQSQIGPVTTADGLEKYTFNKCKSFCSSSRNHHHSRLCIVISGLPDGPFYSAPFVLQAREKRTTKTEGQQDEKDDKEGLSPTPEEDMPFIKEEELMKVEEVIQDEVDVQHELAVVVVVHFNTNDFKTKIGKGLCERMEKIEGIQCVRMREGGLVVFVVVFGVEGKVDRLSEKVRECAEKYFKNDGVENGWQANLLEIGVVSKYIITDNRG</sequence>